<evidence type="ECO:0000256" key="5">
    <source>
        <dbReference type="ARBA" id="ARBA00022741"/>
    </source>
</evidence>
<keyword evidence="6 8" id="KW-0067">ATP-binding</keyword>
<dbReference type="GO" id="GO:0004592">
    <property type="term" value="F:pantoate-beta-alanine ligase activity"/>
    <property type="evidence" value="ECO:0007669"/>
    <property type="project" value="UniProtKB-UniRule"/>
</dbReference>
<protein>
    <recommendedName>
        <fullName evidence="8">Pantothenate synthetase</fullName>
        <shortName evidence="8">PS</shortName>
        <ecNumber evidence="8">6.3.2.1</ecNumber>
    </recommendedName>
    <alternativeName>
        <fullName evidence="8">Pantoate--beta-alanine ligase</fullName>
    </alternativeName>
    <alternativeName>
        <fullName evidence="8">Pantoate-activating enzyme</fullName>
    </alternativeName>
</protein>
<keyword evidence="8" id="KW-0963">Cytoplasm</keyword>
<feature type="binding site" evidence="8">
    <location>
        <position position="155"/>
    </location>
    <ligand>
        <name>(R)-pantoate</name>
        <dbReference type="ChEBI" id="CHEBI:15980"/>
    </ligand>
</feature>
<feature type="binding site" evidence="8">
    <location>
        <position position="61"/>
    </location>
    <ligand>
        <name>beta-alanine</name>
        <dbReference type="ChEBI" id="CHEBI:57966"/>
    </ligand>
</feature>
<comment type="similarity">
    <text evidence="2 8">Belongs to the pantothenate synthetase family.</text>
</comment>
<gene>
    <name evidence="8" type="primary">panC</name>
    <name evidence="9" type="ORF">SAMN04488089_101352</name>
</gene>
<dbReference type="NCBIfam" id="TIGR00018">
    <property type="entry name" value="panC"/>
    <property type="match status" value="1"/>
</dbReference>
<evidence type="ECO:0000256" key="1">
    <source>
        <dbReference type="ARBA" id="ARBA00004990"/>
    </source>
</evidence>
<evidence type="ECO:0000256" key="3">
    <source>
        <dbReference type="ARBA" id="ARBA00022598"/>
    </source>
</evidence>
<keyword evidence="3 8" id="KW-0436">Ligase</keyword>
<dbReference type="InterPro" id="IPR042176">
    <property type="entry name" value="Pantoate_ligase_C"/>
</dbReference>
<keyword evidence="10" id="KW-1185">Reference proteome</keyword>
<dbReference type="InterPro" id="IPR003721">
    <property type="entry name" value="Pantoate_ligase"/>
</dbReference>
<dbReference type="Gene3D" id="3.30.1300.10">
    <property type="entry name" value="Pantoate-beta-alanine ligase, C-terminal domain"/>
    <property type="match status" value="1"/>
</dbReference>
<name>A0AAJ5BCI6_MYRPR</name>
<dbReference type="RefSeq" id="WP_041888355.1">
    <property type="nucleotide sequence ID" value="NZ_CP010817.1"/>
</dbReference>
<feature type="binding site" evidence="8">
    <location>
        <begin position="149"/>
        <end position="152"/>
    </location>
    <ligand>
        <name>ATP</name>
        <dbReference type="ChEBI" id="CHEBI:30616"/>
    </ligand>
</feature>
<comment type="catalytic activity">
    <reaction evidence="7 8">
        <text>(R)-pantoate + beta-alanine + ATP = (R)-pantothenate + AMP + diphosphate + H(+)</text>
        <dbReference type="Rhea" id="RHEA:10912"/>
        <dbReference type="ChEBI" id="CHEBI:15378"/>
        <dbReference type="ChEBI" id="CHEBI:15980"/>
        <dbReference type="ChEBI" id="CHEBI:29032"/>
        <dbReference type="ChEBI" id="CHEBI:30616"/>
        <dbReference type="ChEBI" id="CHEBI:33019"/>
        <dbReference type="ChEBI" id="CHEBI:57966"/>
        <dbReference type="ChEBI" id="CHEBI:456215"/>
        <dbReference type="EC" id="6.3.2.1"/>
    </reaction>
</comment>
<comment type="pathway">
    <text evidence="1 8">Cofactor biosynthesis; (R)-pantothenate biosynthesis; (R)-pantothenate from (R)-pantoate and beta-alanine: step 1/1.</text>
</comment>
<organism evidence="9 10">
    <name type="scientific">Myroides profundi</name>
    <dbReference type="NCBI Taxonomy" id="480520"/>
    <lineage>
        <taxon>Bacteria</taxon>
        <taxon>Pseudomonadati</taxon>
        <taxon>Bacteroidota</taxon>
        <taxon>Flavobacteriia</taxon>
        <taxon>Flavobacteriales</taxon>
        <taxon>Flavobacteriaceae</taxon>
        <taxon>Myroides</taxon>
    </lineage>
</organism>
<evidence type="ECO:0000256" key="4">
    <source>
        <dbReference type="ARBA" id="ARBA00022655"/>
    </source>
</evidence>
<accession>A0AAJ5BCI6</accession>
<evidence type="ECO:0000313" key="10">
    <source>
        <dbReference type="Proteomes" id="UP000183496"/>
    </source>
</evidence>
<feature type="binding site" evidence="8">
    <location>
        <begin position="30"/>
        <end position="37"/>
    </location>
    <ligand>
        <name>ATP</name>
        <dbReference type="ChEBI" id="CHEBI:30616"/>
    </ligand>
</feature>
<sequence length="282" mass="31859">MFLFSTKAELQAYLKPFRDANKAIGLVPTMGAIHNGHLSLMEQSLNENECTVVSIFVNPTQFNNAEDLEKYPRTLERDQEIIKSLSEQIVIFAPSVDEIYGGNTVAQSFDFDGLENEMEGASRPGHFDGVGTIVSKLFELVTPNKAYFGEKDFQQLQIIRKMVDKLHIPVQVIGVPIFRATDGLAMSSRNERVSTEGLKKSTFLYQVLLKAKDLFKSESISKVNAFVENEFKNNPNFELEYFTIAEEDTLKTATSKDEAHRYRGFLVAHIEGIRLIDNISFN</sequence>
<dbReference type="Pfam" id="PF02569">
    <property type="entry name" value="Pantoate_ligase"/>
    <property type="match status" value="1"/>
</dbReference>
<dbReference type="KEGG" id="mpw:MPR_0141"/>
<comment type="caution">
    <text evidence="8">Lacks conserved residue(s) required for the propagation of feature annotation.</text>
</comment>
<dbReference type="PANTHER" id="PTHR21299:SF1">
    <property type="entry name" value="PANTOATE--BETA-ALANINE LIGASE"/>
    <property type="match status" value="1"/>
</dbReference>
<comment type="caution">
    <text evidence="9">The sequence shown here is derived from an EMBL/GenBank/DDBJ whole genome shotgun (WGS) entry which is preliminary data.</text>
</comment>
<evidence type="ECO:0000256" key="8">
    <source>
        <dbReference type="HAMAP-Rule" id="MF_00158"/>
    </source>
</evidence>
<comment type="subunit">
    <text evidence="8">Homodimer.</text>
</comment>
<dbReference type="InterPro" id="IPR014729">
    <property type="entry name" value="Rossmann-like_a/b/a_fold"/>
</dbReference>
<dbReference type="Gene3D" id="3.40.50.620">
    <property type="entry name" value="HUPs"/>
    <property type="match status" value="1"/>
</dbReference>
<reference evidence="9 10" key="1">
    <citation type="submission" date="2016-10" db="EMBL/GenBank/DDBJ databases">
        <authorList>
            <person name="Varghese N."/>
            <person name="Submissions S."/>
        </authorList>
    </citation>
    <scope>NUCLEOTIDE SEQUENCE [LARGE SCALE GENOMIC DNA]</scope>
    <source>
        <strain evidence="10">DSM 19823 / KCTC 23066 / CCTCC M 208030 / D25</strain>
    </source>
</reference>
<proteinExistence type="inferred from homology"/>
<evidence type="ECO:0000256" key="2">
    <source>
        <dbReference type="ARBA" id="ARBA00009256"/>
    </source>
</evidence>
<comment type="miscellaneous">
    <text evidence="8">The reaction proceeds by a bi uni uni bi ping pong mechanism.</text>
</comment>
<feature type="binding site" evidence="8">
    <location>
        <position position="61"/>
    </location>
    <ligand>
        <name>(R)-pantoate</name>
        <dbReference type="ChEBI" id="CHEBI:15980"/>
    </ligand>
</feature>
<dbReference type="GO" id="GO:0015940">
    <property type="term" value="P:pantothenate biosynthetic process"/>
    <property type="evidence" value="ECO:0007669"/>
    <property type="project" value="UniProtKB-UniRule"/>
</dbReference>
<dbReference type="Proteomes" id="UP000183496">
    <property type="component" value="Unassembled WGS sequence"/>
</dbReference>
<dbReference type="AlphaFoldDB" id="A0AAJ5BCI6"/>
<dbReference type="GO" id="GO:0005829">
    <property type="term" value="C:cytosol"/>
    <property type="evidence" value="ECO:0007669"/>
    <property type="project" value="TreeGrafter"/>
</dbReference>
<dbReference type="EMBL" id="FOFY01000001">
    <property type="protein sequence ID" value="SEQ02784.1"/>
    <property type="molecule type" value="Genomic_DNA"/>
</dbReference>
<evidence type="ECO:0000313" key="9">
    <source>
        <dbReference type="EMBL" id="SEQ02784.1"/>
    </source>
</evidence>
<dbReference type="PANTHER" id="PTHR21299">
    <property type="entry name" value="CYTIDYLATE KINASE/PANTOATE-BETA-ALANINE LIGASE"/>
    <property type="match status" value="1"/>
</dbReference>
<dbReference type="InterPro" id="IPR004821">
    <property type="entry name" value="Cyt_trans-like"/>
</dbReference>
<evidence type="ECO:0000256" key="6">
    <source>
        <dbReference type="ARBA" id="ARBA00022840"/>
    </source>
</evidence>
<comment type="subcellular location">
    <subcellularLocation>
        <location evidence="8">Cytoplasm</location>
    </subcellularLocation>
</comment>
<feature type="binding site" evidence="8">
    <location>
        <begin position="186"/>
        <end position="189"/>
    </location>
    <ligand>
        <name>ATP</name>
        <dbReference type="ChEBI" id="CHEBI:30616"/>
    </ligand>
</feature>
<dbReference type="GO" id="GO:0005524">
    <property type="term" value="F:ATP binding"/>
    <property type="evidence" value="ECO:0007669"/>
    <property type="project" value="UniProtKB-KW"/>
</dbReference>
<dbReference type="HAMAP" id="MF_00158">
    <property type="entry name" value="PanC"/>
    <property type="match status" value="1"/>
</dbReference>
<dbReference type="SUPFAM" id="SSF52374">
    <property type="entry name" value="Nucleotidylyl transferase"/>
    <property type="match status" value="1"/>
</dbReference>
<dbReference type="NCBIfam" id="TIGR00125">
    <property type="entry name" value="cyt_tran_rel"/>
    <property type="match status" value="1"/>
</dbReference>
<feature type="active site" description="Proton donor" evidence="8">
    <location>
        <position position="37"/>
    </location>
</feature>
<comment type="function">
    <text evidence="8">Catalyzes the condensation of pantoate with beta-alanine in an ATP-dependent reaction via a pantoyl-adenylate intermediate.</text>
</comment>
<evidence type="ECO:0000256" key="7">
    <source>
        <dbReference type="ARBA" id="ARBA00048258"/>
    </source>
</evidence>
<keyword evidence="4 8" id="KW-0566">Pantothenate biosynthesis</keyword>
<keyword evidence="5 8" id="KW-0547">Nucleotide-binding</keyword>
<dbReference type="EC" id="6.3.2.1" evidence="8"/>